<reference evidence="7 8" key="1">
    <citation type="submission" date="2017-05" db="EMBL/GenBank/DDBJ databases">
        <title>Genomic insights into alkan degradation activity of Oleiphilus messinensis.</title>
        <authorList>
            <person name="Kozyavkin S.A."/>
            <person name="Slesarev A.I."/>
            <person name="Golyshin P.N."/>
            <person name="Korzhenkov A."/>
            <person name="Golyshina O.N."/>
            <person name="Toshchakov S.V."/>
        </authorList>
    </citation>
    <scope>NUCLEOTIDE SEQUENCE [LARGE SCALE GENOMIC DNA]</scope>
    <source>
        <strain evidence="7 8">ME102</strain>
    </source>
</reference>
<dbReference type="InterPro" id="IPR013767">
    <property type="entry name" value="PAS_fold"/>
</dbReference>
<dbReference type="Proteomes" id="UP000196027">
    <property type="component" value="Chromosome"/>
</dbReference>
<feature type="domain" description="EAL" evidence="5">
    <location>
        <begin position="776"/>
        <end position="1031"/>
    </location>
</feature>
<dbReference type="InterPro" id="IPR035965">
    <property type="entry name" value="PAS-like_dom_sf"/>
</dbReference>
<dbReference type="GO" id="GO:0006355">
    <property type="term" value="P:regulation of DNA-templated transcription"/>
    <property type="evidence" value="ECO:0007669"/>
    <property type="project" value="InterPro"/>
</dbReference>
<comment type="cofactor">
    <cofactor evidence="1">
        <name>Mg(2+)</name>
        <dbReference type="ChEBI" id="CHEBI:18420"/>
    </cofactor>
</comment>
<dbReference type="CDD" id="cd01948">
    <property type="entry name" value="EAL"/>
    <property type="match status" value="1"/>
</dbReference>
<dbReference type="InterPro" id="IPR052155">
    <property type="entry name" value="Biofilm_reg_signaling"/>
</dbReference>
<evidence type="ECO:0000259" key="3">
    <source>
        <dbReference type="PROSITE" id="PS50112"/>
    </source>
</evidence>
<feature type="transmembrane region" description="Helical" evidence="2">
    <location>
        <begin position="233"/>
        <end position="253"/>
    </location>
</feature>
<dbReference type="NCBIfam" id="TIGR00254">
    <property type="entry name" value="GGDEF"/>
    <property type="match status" value="1"/>
</dbReference>
<evidence type="ECO:0000259" key="5">
    <source>
        <dbReference type="PROSITE" id="PS50883"/>
    </source>
</evidence>
<organism evidence="7 8">
    <name type="scientific">Oleiphilus messinensis</name>
    <dbReference type="NCBI Taxonomy" id="141451"/>
    <lineage>
        <taxon>Bacteria</taxon>
        <taxon>Pseudomonadati</taxon>
        <taxon>Pseudomonadota</taxon>
        <taxon>Gammaproteobacteria</taxon>
        <taxon>Oceanospirillales</taxon>
        <taxon>Oleiphilaceae</taxon>
        <taxon>Oleiphilus</taxon>
    </lineage>
</organism>
<dbReference type="PROSITE" id="PS50883">
    <property type="entry name" value="EAL"/>
    <property type="match status" value="1"/>
</dbReference>
<feature type="domain" description="PAS" evidence="3">
    <location>
        <begin position="345"/>
        <end position="418"/>
    </location>
</feature>
<dbReference type="InterPro" id="IPR000700">
    <property type="entry name" value="PAS-assoc_C"/>
</dbReference>
<dbReference type="InterPro" id="IPR001610">
    <property type="entry name" value="PAC"/>
</dbReference>
<keyword evidence="2" id="KW-0472">Membrane</keyword>
<dbReference type="InterPro" id="IPR035919">
    <property type="entry name" value="EAL_sf"/>
</dbReference>
<evidence type="ECO:0000259" key="4">
    <source>
        <dbReference type="PROSITE" id="PS50113"/>
    </source>
</evidence>
<dbReference type="CDD" id="cd00130">
    <property type="entry name" value="PAS"/>
    <property type="match status" value="2"/>
</dbReference>
<accession>A0A1Y0I571</accession>
<name>A0A1Y0I571_9GAMM</name>
<dbReference type="SMART" id="SM00052">
    <property type="entry name" value="EAL"/>
    <property type="match status" value="1"/>
</dbReference>
<feature type="domain" description="GGDEF" evidence="6">
    <location>
        <begin position="629"/>
        <end position="767"/>
    </location>
</feature>
<dbReference type="NCBIfam" id="TIGR00229">
    <property type="entry name" value="sensory_box"/>
    <property type="match status" value="2"/>
</dbReference>
<dbReference type="SMART" id="SM00091">
    <property type="entry name" value="PAS"/>
    <property type="match status" value="2"/>
</dbReference>
<dbReference type="CDD" id="cd01949">
    <property type="entry name" value="GGDEF"/>
    <property type="match status" value="1"/>
</dbReference>
<dbReference type="PROSITE" id="PS50887">
    <property type="entry name" value="GGDEF"/>
    <property type="match status" value="1"/>
</dbReference>
<dbReference type="AlphaFoldDB" id="A0A1Y0I571"/>
<dbReference type="PROSITE" id="PS50112">
    <property type="entry name" value="PAS"/>
    <property type="match status" value="2"/>
</dbReference>
<evidence type="ECO:0000313" key="8">
    <source>
        <dbReference type="Proteomes" id="UP000196027"/>
    </source>
</evidence>
<proteinExistence type="predicted"/>
<gene>
    <name evidence="7" type="ORF">OLMES_0582</name>
</gene>
<dbReference type="PANTHER" id="PTHR44757:SF2">
    <property type="entry name" value="BIOFILM ARCHITECTURE MAINTENANCE PROTEIN MBAA"/>
    <property type="match status" value="1"/>
</dbReference>
<feature type="domain" description="PAC" evidence="4">
    <location>
        <begin position="544"/>
        <end position="597"/>
    </location>
</feature>
<feature type="transmembrane region" description="Helical" evidence="2">
    <location>
        <begin position="20"/>
        <end position="38"/>
    </location>
</feature>
<dbReference type="OrthoDB" id="9816034at2"/>
<keyword evidence="8" id="KW-1185">Reference proteome</keyword>
<keyword evidence="2" id="KW-0812">Transmembrane</keyword>
<feature type="domain" description="PAC" evidence="4">
    <location>
        <begin position="415"/>
        <end position="467"/>
    </location>
</feature>
<dbReference type="InterPro" id="IPR043128">
    <property type="entry name" value="Rev_trsase/Diguanyl_cyclase"/>
</dbReference>
<dbReference type="Gene3D" id="3.30.70.270">
    <property type="match status" value="1"/>
</dbReference>
<protein>
    <submittedName>
        <fullName evidence="7">PAS/PAC sensor-containing signal transduction diguanylate cyclase/phosphodiesterase</fullName>
    </submittedName>
</protein>
<dbReference type="InterPro" id="IPR000014">
    <property type="entry name" value="PAS"/>
</dbReference>
<dbReference type="SMART" id="SM00267">
    <property type="entry name" value="GGDEF"/>
    <property type="match status" value="1"/>
</dbReference>
<dbReference type="Pfam" id="PF08447">
    <property type="entry name" value="PAS_3"/>
    <property type="match status" value="1"/>
</dbReference>
<dbReference type="Pfam" id="PF00990">
    <property type="entry name" value="GGDEF"/>
    <property type="match status" value="1"/>
</dbReference>
<dbReference type="PROSITE" id="PS50113">
    <property type="entry name" value="PAC"/>
    <property type="match status" value="2"/>
</dbReference>
<dbReference type="Pfam" id="PF00989">
    <property type="entry name" value="PAS"/>
    <property type="match status" value="1"/>
</dbReference>
<dbReference type="GO" id="GO:0003824">
    <property type="term" value="F:catalytic activity"/>
    <property type="evidence" value="ECO:0007669"/>
    <property type="project" value="UniProtKB-ARBA"/>
</dbReference>
<dbReference type="Gene3D" id="3.30.450.20">
    <property type="entry name" value="PAS domain"/>
    <property type="match status" value="2"/>
</dbReference>
<dbReference type="SUPFAM" id="SSF141868">
    <property type="entry name" value="EAL domain-like"/>
    <property type="match status" value="1"/>
</dbReference>
<evidence type="ECO:0000256" key="2">
    <source>
        <dbReference type="SAM" id="Phobius"/>
    </source>
</evidence>
<dbReference type="Gene3D" id="3.20.20.450">
    <property type="entry name" value="EAL domain"/>
    <property type="match status" value="1"/>
</dbReference>
<evidence type="ECO:0000313" key="7">
    <source>
        <dbReference type="EMBL" id="ARU54685.1"/>
    </source>
</evidence>
<dbReference type="Pfam" id="PF00563">
    <property type="entry name" value="EAL"/>
    <property type="match status" value="1"/>
</dbReference>
<feature type="domain" description="PAS" evidence="3">
    <location>
        <begin position="468"/>
        <end position="540"/>
    </location>
</feature>
<dbReference type="InterPro" id="IPR000160">
    <property type="entry name" value="GGDEF_dom"/>
</dbReference>
<dbReference type="RefSeq" id="WP_087459859.1">
    <property type="nucleotide sequence ID" value="NZ_CP021425.1"/>
</dbReference>
<dbReference type="InterPro" id="IPR001633">
    <property type="entry name" value="EAL_dom"/>
</dbReference>
<dbReference type="SUPFAM" id="SSF55073">
    <property type="entry name" value="Nucleotide cyclase"/>
    <property type="match status" value="1"/>
</dbReference>
<dbReference type="FunFam" id="3.30.70.270:FF:000001">
    <property type="entry name" value="Diguanylate cyclase domain protein"/>
    <property type="match status" value="1"/>
</dbReference>
<dbReference type="SUPFAM" id="SSF55785">
    <property type="entry name" value="PYP-like sensor domain (PAS domain)"/>
    <property type="match status" value="2"/>
</dbReference>
<evidence type="ECO:0000256" key="1">
    <source>
        <dbReference type="ARBA" id="ARBA00001946"/>
    </source>
</evidence>
<dbReference type="InterPro" id="IPR029787">
    <property type="entry name" value="Nucleotide_cyclase"/>
</dbReference>
<dbReference type="EMBL" id="CP021425">
    <property type="protein sequence ID" value="ARU54685.1"/>
    <property type="molecule type" value="Genomic_DNA"/>
</dbReference>
<dbReference type="SMART" id="SM00086">
    <property type="entry name" value="PAC"/>
    <property type="match status" value="2"/>
</dbReference>
<sequence length="1041" mass="119104">MPLNSLLEIVDHIRAWLKNTWIISSAILIMLLLCFLFWSQHYLVRKADLEYFRIQDKLDFALSATGSPIDKTPTGLTRFFMNYSGRITVAAPEWLMDVDASKTRLFEHSRSLLSNKSLDTRQTLSNPQFGLFFLPDLVTRRIAPHVIIPREHHFEVLALRDAFLPGARPEQHEISLLNLVDRNGLIIFSSIPSEMGANSNDALFSLKSGRIYFLSSNSLDTLNDLRLVVYEDITYGVFALTIIVLMFLTSLVLTNQRIQAIFSNLFKLRDELDQIASATYHMGRNQFREGITLKTNISSGISTLDSSLEKLSALKPTYQENVRVVSLLEWLISSCLKLVTGIHEKEEQFRLLTRLSPVGVFFASSGGVIRYVNQRMCDILDVPEEKLIGQRWESFIHHKDRSRYIEARNGNQEVTKQQVRCIKPDGTEIHVMSEEVFQVDSLKRFTGIIGAVTDITEIKRAETALQESEARWQFALEGSGSGVWDWNIRTGETFYSAQWNHILGYDADEIEQDIKQWKQRIHPDDLEEVDEHLNRHLNGETALYKSEHRILCKNGEYKWVLDRGQVIERRKDGQPVRMIGTHSDITERKSNEEKIQHLAYHDSLTNLPNRAFLQEELHYLLSQLKRYGTQSALLFLDIDHFKMVNDSLGHLIGDLMLKEVALRLRESIREGDFLVRLGGDEFVILLGNPHQDLNVVSERARKVALKILHAFNTPFTFEGQKIMSGTSIGIVIFPEDGQSAEEILKHADTAMYEAKKDGRNTMHFYRQELAEAVKKRVYLESALRIAIANNELTLNFQPKVSLKSNEIVGAEALVRWTHEDKPISPAEFIPVAEESGLILKLGDWVFEQACLQMQRWKKDERFKTLRYIAVNVSPLQFNQRDFVDRVSQIVSTTGIDPQAVEIELTEGVFMENVERSKQKMSELKAKGLRFAVDDFGTGYSSLVYLKQLPVDILKVDQAFVRDLAVDPNDASIVRTVLAMAQSLGMEAVAEGVESQDHIDFLKAEGCQYFQGYYFSKPLSEEEFTRLVEKHNLETQNPTETC</sequence>
<dbReference type="KEGG" id="ome:OLMES_0582"/>
<evidence type="ECO:0000259" key="6">
    <source>
        <dbReference type="PROSITE" id="PS50887"/>
    </source>
</evidence>
<keyword evidence="2" id="KW-1133">Transmembrane helix</keyword>
<dbReference type="PANTHER" id="PTHR44757">
    <property type="entry name" value="DIGUANYLATE CYCLASE DGCP"/>
    <property type="match status" value="1"/>
</dbReference>
<dbReference type="InterPro" id="IPR013655">
    <property type="entry name" value="PAS_fold_3"/>
</dbReference>